<evidence type="ECO:0000256" key="3">
    <source>
        <dbReference type="ARBA" id="ARBA00022777"/>
    </source>
</evidence>
<dbReference type="Proteomes" id="UP001143328">
    <property type="component" value="Unassembled WGS sequence"/>
</dbReference>
<dbReference type="Gene3D" id="1.10.1070.20">
    <property type="match status" value="1"/>
</dbReference>
<evidence type="ECO:0000256" key="2">
    <source>
        <dbReference type="ARBA" id="ARBA00022679"/>
    </source>
</evidence>
<dbReference type="InterPro" id="IPR012893">
    <property type="entry name" value="HipA-like_C"/>
</dbReference>
<feature type="domain" description="HipA-like C-terminal" evidence="4">
    <location>
        <begin position="11"/>
        <end position="88"/>
    </location>
</feature>
<reference evidence="5" key="2">
    <citation type="submission" date="2023-01" db="EMBL/GenBank/DDBJ databases">
        <authorList>
            <person name="Sun Q."/>
            <person name="Evtushenko L."/>
        </authorList>
    </citation>
    <scope>NUCLEOTIDE SEQUENCE</scope>
    <source>
        <strain evidence="5">VKM B-2935</strain>
    </source>
</reference>
<dbReference type="InterPro" id="IPR052028">
    <property type="entry name" value="HipA_Ser/Thr_kinase"/>
</dbReference>
<evidence type="ECO:0000313" key="6">
    <source>
        <dbReference type="Proteomes" id="UP001143328"/>
    </source>
</evidence>
<evidence type="ECO:0000256" key="1">
    <source>
        <dbReference type="ARBA" id="ARBA00010164"/>
    </source>
</evidence>
<dbReference type="AlphaFoldDB" id="A0A9W6K8V6"/>
<name>A0A9W6K8V6_9PSED</name>
<keyword evidence="3" id="KW-0418">Kinase</keyword>
<dbReference type="EMBL" id="BSFN01000010">
    <property type="protein sequence ID" value="GLK90333.1"/>
    <property type="molecule type" value="Genomic_DNA"/>
</dbReference>
<dbReference type="PANTHER" id="PTHR37419:SF8">
    <property type="entry name" value="TOXIN YJJJ"/>
    <property type="match status" value="1"/>
</dbReference>
<evidence type="ECO:0000313" key="5">
    <source>
        <dbReference type="EMBL" id="GLK90333.1"/>
    </source>
</evidence>
<keyword evidence="2" id="KW-0808">Transferase</keyword>
<proteinExistence type="inferred from homology"/>
<protein>
    <recommendedName>
        <fullName evidence="4">HipA-like C-terminal domain-containing protein</fullName>
    </recommendedName>
</protein>
<accession>A0A9W6K8V6</accession>
<dbReference type="Pfam" id="PF07804">
    <property type="entry name" value="HipA_C"/>
    <property type="match status" value="1"/>
</dbReference>
<comment type="similarity">
    <text evidence="1">Belongs to the HipA Ser/Thr kinase family.</text>
</comment>
<reference evidence="5" key="1">
    <citation type="journal article" date="2014" name="Int. J. Syst. Evol. Microbiol.">
        <title>Complete genome sequence of Corynebacterium casei LMG S-19264T (=DSM 44701T), isolated from a smear-ripened cheese.</title>
        <authorList>
            <consortium name="US DOE Joint Genome Institute (JGI-PGF)"/>
            <person name="Walter F."/>
            <person name="Albersmeier A."/>
            <person name="Kalinowski J."/>
            <person name="Ruckert C."/>
        </authorList>
    </citation>
    <scope>NUCLEOTIDE SEQUENCE</scope>
    <source>
        <strain evidence="5">VKM B-2935</strain>
    </source>
</reference>
<organism evidence="5 6">
    <name type="scientific">Pseudomonas turukhanskensis</name>
    <dbReference type="NCBI Taxonomy" id="1806536"/>
    <lineage>
        <taxon>Bacteria</taxon>
        <taxon>Pseudomonadati</taxon>
        <taxon>Pseudomonadota</taxon>
        <taxon>Gammaproteobacteria</taxon>
        <taxon>Pseudomonadales</taxon>
        <taxon>Pseudomonadaceae</taxon>
        <taxon>Pseudomonas</taxon>
    </lineage>
</organism>
<keyword evidence="6" id="KW-1185">Reference proteome</keyword>
<dbReference type="GO" id="GO:0005829">
    <property type="term" value="C:cytosol"/>
    <property type="evidence" value="ECO:0007669"/>
    <property type="project" value="TreeGrafter"/>
</dbReference>
<dbReference type="PANTHER" id="PTHR37419">
    <property type="entry name" value="SERINE/THREONINE-PROTEIN KINASE TOXIN HIPA"/>
    <property type="match status" value="1"/>
</dbReference>
<comment type="caution">
    <text evidence="5">The sequence shown here is derived from an EMBL/GenBank/DDBJ whole genome shotgun (WGS) entry which is preliminary data.</text>
</comment>
<dbReference type="GO" id="GO:0004674">
    <property type="term" value="F:protein serine/threonine kinase activity"/>
    <property type="evidence" value="ECO:0007669"/>
    <property type="project" value="TreeGrafter"/>
</dbReference>
<gene>
    <name evidence="5" type="ORF">GCM10017655_33960</name>
</gene>
<sequence>MSFLRATGLCTNDVRQKALAFQRAVFNVVFNNRDDHPKNFAYLMSAGGEWALAPAYDVTFCEGPGGYHQMDVLGQALDISRGQLLRLGVEETDMTGKEVADTIDLACEVASTFTQRAQDSLPGAITKSTVRTIQARINQNIALLK</sequence>
<evidence type="ECO:0000259" key="4">
    <source>
        <dbReference type="Pfam" id="PF07804"/>
    </source>
</evidence>